<evidence type="ECO:0000313" key="9">
    <source>
        <dbReference type="EMBL" id="ACV68327.1"/>
    </source>
</evidence>
<evidence type="ECO:0000256" key="4">
    <source>
        <dbReference type="ARBA" id="ARBA00022475"/>
    </source>
</evidence>
<dbReference type="PANTHER" id="PTHR30003">
    <property type="entry name" value="L-LACTATE PERMEASE"/>
    <property type="match status" value="1"/>
</dbReference>
<feature type="transmembrane region" description="Helical" evidence="8">
    <location>
        <begin position="545"/>
        <end position="564"/>
    </location>
</feature>
<dbReference type="GO" id="GO:0015129">
    <property type="term" value="F:lactate transmembrane transporter activity"/>
    <property type="evidence" value="ECO:0007669"/>
    <property type="project" value="UniProtKB-UniRule"/>
</dbReference>
<dbReference type="PANTHER" id="PTHR30003:SF0">
    <property type="entry name" value="GLYCOLATE PERMEASE GLCA-RELATED"/>
    <property type="match status" value="1"/>
</dbReference>
<evidence type="ECO:0000256" key="5">
    <source>
        <dbReference type="ARBA" id="ARBA00022692"/>
    </source>
</evidence>
<proteinExistence type="inferred from homology"/>
<keyword evidence="3 8" id="KW-0813">Transport</keyword>
<reference evidence="10" key="1">
    <citation type="submission" date="2009-09" db="EMBL/GenBank/DDBJ databases">
        <title>The complete chromosome of Desulfohalobium retbaense DSM 5692.</title>
        <authorList>
            <consortium name="US DOE Joint Genome Institute (JGI-PGF)"/>
            <person name="Lucas S."/>
            <person name="Copeland A."/>
            <person name="Lapidus A."/>
            <person name="Glavina del Rio T."/>
            <person name="Dalin E."/>
            <person name="Tice H."/>
            <person name="Bruce D."/>
            <person name="Goodwin L."/>
            <person name="Pitluck S."/>
            <person name="Kyrpides N."/>
            <person name="Mavromatis K."/>
            <person name="Ivanova N."/>
            <person name="Mikhailova N."/>
            <person name="Munk A.C."/>
            <person name="Brettin T."/>
            <person name="Detter J.C."/>
            <person name="Han C."/>
            <person name="Tapia R."/>
            <person name="Larimer F."/>
            <person name="Land M."/>
            <person name="Hauser L."/>
            <person name="Markowitz V."/>
            <person name="Cheng J.-F."/>
            <person name="Hugenholtz P."/>
            <person name="Woyke T."/>
            <person name="Wu D."/>
            <person name="Spring S."/>
            <person name="Klenk H.-P."/>
            <person name="Eisen J.A."/>
        </authorList>
    </citation>
    <scope>NUCLEOTIDE SEQUENCE [LARGE SCALE GENOMIC DNA]</scope>
    <source>
        <strain evidence="10">DSM 5692</strain>
    </source>
</reference>
<gene>
    <name evidence="9" type="ordered locus">Dret_1039</name>
</gene>
<keyword evidence="10" id="KW-1185">Reference proteome</keyword>
<evidence type="ECO:0000256" key="6">
    <source>
        <dbReference type="ARBA" id="ARBA00022989"/>
    </source>
</evidence>
<protein>
    <recommendedName>
        <fullName evidence="8">L-lactate permease</fullName>
    </recommendedName>
</protein>
<feature type="transmembrane region" description="Helical" evidence="8">
    <location>
        <begin position="141"/>
        <end position="167"/>
    </location>
</feature>
<evidence type="ECO:0000256" key="1">
    <source>
        <dbReference type="ARBA" id="ARBA00004651"/>
    </source>
</evidence>
<keyword evidence="5 8" id="KW-0812">Transmembrane</keyword>
<evidence type="ECO:0000256" key="2">
    <source>
        <dbReference type="ARBA" id="ARBA00010100"/>
    </source>
</evidence>
<dbReference type="EMBL" id="CP001734">
    <property type="protein sequence ID" value="ACV68327.1"/>
    <property type="molecule type" value="Genomic_DNA"/>
</dbReference>
<sequence length="568" mass="60312">MPLGVLALVAFIPILLALILMVGMRWPATKAMPVAWIAAALGAGLAWKMPWVAVAASTLQGFGVAINILIIVFGAILILYTLRDSGGMETINHGFHGITQDRRVQTIIIAFVFAAFIEGSAGFGTPAAIAAPLLLSLGFPALAAAMVCLILNSVPVTFGAVGVPIWLGMSPVKGKVEEVLASGANLSFTDIDGFYMLIGKWAATFHAVMAFVLPLFVICFLTRFFGKNRKWSEGLGAAKFSIFASVAFVIPYVGTAFLVGPEFPAILGGLIGLPIVIFGAKNGWFMPAESWDFGSQEHWEAEWTGEIKTAEKAEFKAHMSQGLAWTPYALIGGLLVATRVDFLPLIDWVKAWTITVPNILGVEGITYSVAPLYLPGTIPFILVALLTIPLHKMGGDKVKAAWVDSIKKMKNPAIALFFAVALVQIFKNSGSFNGLEGVNAMSMPLAMAKAVAAMAGQTWPFFASFVGALGSFITGSNTVSDLLFSEFQYGMATQLNLPHQIILALQGVGGAMGNMVCIHNIVAASATVGLVGMEGVIIRRNAIPLAVYGTVVGVMGLLFSYVMFPGLW</sequence>
<keyword evidence="7 8" id="KW-0472">Membrane</keyword>
<feature type="transmembrane region" description="Helical" evidence="8">
    <location>
        <begin position="204"/>
        <end position="225"/>
    </location>
</feature>
<dbReference type="HOGENOM" id="CLU_021628_4_1_7"/>
<feature type="transmembrane region" description="Helical" evidence="8">
    <location>
        <begin position="34"/>
        <end position="56"/>
    </location>
</feature>
<accession>C8X204</accession>
<dbReference type="STRING" id="485915.Dret_1039"/>
<comment type="subcellular location">
    <subcellularLocation>
        <location evidence="1 8">Cell membrane</location>
        <topology evidence="1 8">Multi-pass membrane protein</topology>
    </subcellularLocation>
</comment>
<feature type="transmembrane region" description="Helical" evidence="8">
    <location>
        <begin position="263"/>
        <end position="280"/>
    </location>
</feature>
<name>C8X204_DESRD</name>
<evidence type="ECO:0000256" key="3">
    <source>
        <dbReference type="ARBA" id="ARBA00022448"/>
    </source>
</evidence>
<feature type="transmembrane region" description="Helical" evidence="8">
    <location>
        <begin position="62"/>
        <end position="82"/>
    </location>
</feature>
<dbReference type="Pfam" id="PF02652">
    <property type="entry name" value="Lactate_perm"/>
    <property type="match status" value="1"/>
</dbReference>
<dbReference type="KEGG" id="drt:Dret_1039"/>
<dbReference type="InterPro" id="IPR003804">
    <property type="entry name" value="Lactate_perm"/>
</dbReference>
<comment type="function">
    <text evidence="8">Uptake of L-lactate across the membrane. Can also transport D-lactate and glycolate.</text>
</comment>
<dbReference type="eggNOG" id="COG1620">
    <property type="taxonomic scope" value="Bacteria"/>
</dbReference>
<organism evidence="9 10">
    <name type="scientific">Desulfohalobium retbaense (strain ATCC 49708 / DSM 5692 / JCM 16813 / HR100)</name>
    <dbReference type="NCBI Taxonomy" id="485915"/>
    <lineage>
        <taxon>Bacteria</taxon>
        <taxon>Pseudomonadati</taxon>
        <taxon>Thermodesulfobacteriota</taxon>
        <taxon>Desulfovibrionia</taxon>
        <taxon>Desulfovibrionales</taxon>
        <taxon>Desulfohalobiaceae</taxon>
        <taxon>Desulfohalobium</taxon>
    </lineage>
</organism>
<dbReference type="Proteomes" id="UP000001052">
    <property type="component" value="Chromosome"/>
</dbReference>
<dbReference type="OrthoDB" id="9761056at2"/>
<dbReference type="AlphaFoldDB" id="C8X204"/>
<dbReference type="NCBIfam" id="TIGR00795">
    <property type="entry name" value="lctP"/>
    <property type="match status" value="1"/>
</dbReference>
<dbReference type="GO" id="GO:0015295">
    <property type="term" value="F:solute:proton symporter activity"/>
    <property type="evidence" value="ECO:0007669"/>
    <property type="project" value="TreeGrafter"/>
</dbReference>
<keyword evidence="6 8" id="KW-1133">Transmembrane helix</keyword>
<feature type="transmembrane region" description="Helical" evidence="8">
    <location>
        <begin position="107"/>
        <end position="135"/>
    </location>
</feature>
<evidence type="ECO:0000313" key="10">
    <source>
        <dbReference type="Proteomes" id="UP000001052"/>
    </source>
</evidence>
<feature type="transmembrane region" description="Helical" evidence="8">
    <location>
        <begin position="322"/>
        <end position="345"/>
    </location>
</feature>
<comment type="similarity">
    <text evidence="2 8">Belongs to the lactate permease family.</text>
</comment>
<dbReference type="GO" id="GO:0005886">
    <property type="term" value="C:plasma membrane"/>
    <property type="evidence" value="ECO:0007669"/>
    <property type="project" value="UniProtKB-SubCell"/>
</dbReference>
<reference evidence="9 10" key="2">
    <citation type="journal article" date="2010" name="Stand. Genomic Sci.">
        <title>Complete genome sequence of Desulfohalobium retbaense type strain (HR(100)).</title>
        <authorList>
            <person name="Spring S."/>
            <person name="Nolan M."/>
            <person name="Lapidus A."/>
            <person name="Glavina Del Rio T."/>
            <person name="Copeland A."/>
            <person name="Tice H."/>
            <person name="Cheng J.F."/>
            <person name="Lucas S."/>
            <person name="Land M."/>
            <person name="Chen F."/>
            <person name="Bruce D."/>
            <person name="Goodwin L."/>
            <person name="Pitluck S."/>
            <person name="Ivanova N."/>
            <person name="Mavromatis K."/>
            <person name="Mikhailova N."/>
            <person name="Pati A."/>
            <person name="Chen A."/>
            <person name="Palaniappan K."/>
            <person name="Hauser L."/>
            <person name="Chang Y.J."/>
            <person name="Jeffries C.D."/>
            <person name="Munk C."/>
            <person name="Kiss H."/>
            <person name="Chain P."/>
            <person name="Han C."/>
            <person name="Brettin T."/>
            <person name="Detter J.C."/>
            <person name="Schuler E."/>
            <person name="Goker M."/>
            <person name="Rohde M."/>
            <person name="Bristow J."/>
            <person name="Eisen J.A."/>
            <person name="Markowitz V."/>
            <person name="Hugenholtz P."/>
            <person name="Kyrpides N.C."/>
            <person name="Klenk H.P."/>
        </authorList>
    </citation>
    <scope>NUCLEOTIDE SEQUENCE [LARGE SCALE GENOMIC DNA]</scope>
    <source>
        <strain evidence="9 10">DSM 5692</strain>
    </source>
</reference>
<evidence type="ECO:0000256" key="8">
    <source>
        <dbReference type="RuleBase" id="RU365092"/>
    </source>
</evidence>
<feature type="transmembrane region" description="Helical" evidence="8">
    <location>
        <begin position="409"/>
        <end position="426"/>
    </location>
</feature>
<feature type="transmembrane region" description="Helical" evidence="8">
    <location>
        <begin position="237"/>
        <end position="257"/>
    </location>
</feature>
<keyword evidence="4 8" id="KW-1003">Cell membrane</keyword>
<feature type="transmembrane region" description="Helical" evidence="8">
    <location>
        <begin position="6"/>
        <end position="22"/>
    </location>
</feature>
<feature type="transmembrane region" description="Helical" evidence="8">
    <location>
        <begin position="511"/>
        <end position="533"/>
    </location>
</feature>
<feature type="transmembrane region" description="Helical" evidence="8">
    <location>
        <begin position="365"/>
        <end position="388"/>
    </location>
</feature>
<evidence type="ECO:0000256" key="7">
    <source>
        <dbReference type="ARBA" id="ARBA00023136"/>
    </source>
</evidence>
<dbReference type="RefSeq" id="WP_015751478.1">
    <property type="nucleotide sequence ID" value="NC_013223.1"/>
</dbReference>